<dbReference type="InterPro" id="IPR050834">
    <property type="entry name" value="Glycosyltransf_2"/>
</dbReference>
<dbReference type="CDD" id="cd00761">
    <property type="entry name" value="Glyco_tranf_GTA_type"/>
    <property type="match status" value="1"/>
</dbReference>
<proteinExistence type="predicted"/>
<evidence type="ECO:0000313" key="3">
    <source>
        <dbReference type="Proteomes" id="UP001501079"/>
    </source>
</evidence>
<dbReference type="Proteomes" id="UP001501079">
    <property type="component" value="Unassembled WGS sequence"/>
</dbReference>
<dbReference type="InterPro" id="IPR029044">
    <property type="entry name" value="Nucleotide-diphossugar_trans"/>
</dbReference>
<dbReference type="Pfam" id="PF00535">
    <property type="entry name" value="Glycos_transf_2"/>
    <property type="match status" value="1"/>
</dbReference>
<keyword evidence="3" id="KW-1185">Reference proteome</keyword>
<comment type="caution">
    <text evidence="2">The sequence shown here is derived from an EMBL/GenBank/DDBJ whole genome shotgun (WGS) entry which is preliminary data.</text>
</comment>
<evidence type="ECO:0000259" key="1">
    <source>
        <dbReference type="Pfam" id="PF00535"/>
    </source>
</evidence>
<dbReference type="SUPFAM" id="SSF53448">
    <property type="entry name" value="Nucleotide-diphospho-sugar transferases"/>
    <property type="match status" value="1"/>
</dbReference>
<organism evidence="2 3">
    <name type="scientific">Gryllotalpicola koreensis</name>
    <dbReference type="NCBI Taxonomy" id="993086"/>
    <lineage>
        <taxon>Bacteria</taxon>
        <taxon>Bacillati</taxon>
        <taxon>Actinomycetota</taxon>
        <taxon>Actinomycetes</taxon>
        <taxon>Micrococcales</taxon>
        <taxon>Microbacteriaceae</taxon>
        <taxon>Gryllotalpicola</taxon>
    </lineage>
</organism>
<protein>
    <recommendedName>
        <fullName evidence="1">Glycosyltransferase 2-like domain-containing protein</fullName>
    </recommendedName>
</protein>
<dbReference type="PANTHER" id="PTHR43685:SF11">
    <property type="entry name" value="GLYCOSYLTRANSFERASE TAGX-RELATED"/>
    <property type="match status" value="1"/>
</dbReference>
<name>A0ABP7ZPF9_9MICO</name>
<accession>A0ABP7ZPF9</accession>
<feature type="domain" description="Glycosyltransferase 2-like" evidence="1">
    <location>
        <begin position="10"/>
        <end position="138"/>
    </location>
</feature>
<dbReference type="PANTHER" id="PTHR43685">
    <property type="entry name" value="GLYCOSYLTRANSFERASE"/>
    <property type="match status" value="1"/>
</dbReference>
<dbReference type="Gene3D" id="3.90.550.10">
    <property type="entry name" value="Spore Coat Polysaccharide Biosynthesis Protein SpsA, Chain A"/>
    <property type="match status" value="1"/>
</dbReference>
<reference evidence="3" key="1">
    <citation type="journal article" date="2019" name="Int. J. Syst. Evol. Microbiol.">
        <title>The Global Catalogue of Microorganisms (GCM) 10K type strain sequencing project: providing services to taxonomists for standard genome sequencing and annotation.</title>
        <authorList>
            <consortium name="The Broad Institute Genomics Platform"/>
            <consortium name="The Broad Institute Genome Sequencing Center for Infectious Disease"/>
            <person name="Wu L."/>
            <person name="Ma J."/>
        </authorList>
    </citation>
    <scope>NUCLEOTIDE SEQUENCE [LARGE SCALE GENOMIC DNA]</scope>
    <source>
        <strain evidence="3">JCM 17591</strain>
    </source>
</reference>
<sequence length="351" mass="38632">MAGLPSVTTVIPCYNYGHFLERAVRSALDQPGVDARVVIVDDASPDGSGKFAERLAAGDDRISVIRHEQNKGHIATYNDGFAVVDTEFVTLVSADDLVARGALTRAIAVMQRNPRVGLVYGRAVRFRGEPPIERDRSWLLAAVWPGIRWARAVARRATNPILSPEAVLRTAALRQIGGYNAQLPHAGDLEYWLRTALAWDVARVVGPAQAFYREHDTNMHNVRFGSGKKAVQLFDAFAPLLSHPATANLLPRLRRRLAAPLLRVVERLLVVGHWSSELDELVAAAGAIWPEWRLSRRWSAFGQSLDRRADGLAPSAGSVLRAWVPANLDRLRFKLEALVHRSPVAAHEIGG</sequence>
<evidence type="ECO:0000313" key="2">
    <source>
        <dbReference type="EMBL" id="GAA4167254.1"/>
    </source>
</evidence>
<gene>
    <name evidence="2" type="ORF">GCM10022287_00480</name>
</gene>
<dbReference type="EMBL" id="BAABBW010000001">
    <property type="protein sequence ID" value="GAA4167254.1"/>
    <property type="molecule type" value="Genomic_DNA"/>
</dbReference>
<dbReference type="InterPro" id="IPR001173">
    <property type="entry name" value="Glyco_trans_2-like"/>
</dbReference>